<dbReference type="OrthoDB" id="5428038at2759"/>
<keyword evidence="2" id="KW-1185">Reference proteome</keyword>
<name>A0A6A7BSV6_9PEZI</name>
<dbReference type="Proteomes" id="UP000799421">
    <property type="component" value="Unassembled WGS sequence"/>
</dbReference>
<dbReference type="EMBL" id="MU006027">
    <property type="protein sequence ID" value="KAF2857795.1"/>
    <property type="molecule type" value="Genomic_DNA"/>
</dbReference>
<sequence>MPVAQEGPDRLGDSSEAPSLTFPKLTVAESRSHFDRLLGALDGQILTRSSMDALMQFLQSSKNHPEAANFQKFCRWLGPQKTTDDILLALAELLRDKIHDSVLPPEQWDVIWRFLVFRGEGDRVQSVLGEAWDNIGSEHAMDRLLDHILAYTTDSPDKTHRILGVLSESRFMSSLPRTHPLWHRIYTRLSLNLNLLSFAGHFKRLNGFKLAEALLHYWALRMADADKIPEMLDFGNEHIYHYASSPRKDIKLVIRDFYKLQANIAAKTFPGREARALVNLLVVLQQHDFPCTLLAHELLQLLMAIRTGAFVWRVFSRMRGRTGLKVPARLAETVIKWLLSSPTSIGRKELGRAWKTFVWFSTVRLSSCPDLPLRMIESGQGNPWKIFYMLNRQPVTETVSPDLRPRVRMTLFPSHIDTAHRIADAWSSSPYQNSTIAFRRTWEVYRFLQDRGAPISAVLSRAMVRAGILRKMKERSGISVAQLAFVLDVVKRTEGEELARHLDRLIQSILSQNPRLGAKHPSAEPLTTENTMFMPRPMKKRWVKITARRNKFRPSVERSLDDWSDEQKVDAVLKDLAAFTEGHSMARKAIGSGLE</sequence>
<evidence type="ECO:0000313" key="2">
    <source>
        <dbReference type="Proteomes" id="UP000799421"/>
    </source>
</evidence>
<gene>
    <name evidence="1" type="ORF">K470DRAFT_272988</name>
</gene>
<reference evidence="1" key="1">
    <citation type="journal article" date="2020" name="Stud. Mycol.">
        <title>101 Dothideomycetes genomes: a test case for predicting lifestyles and emergence of pathogens.</title>
        <authorList>
            <person name="Haridas S."/>
            <person name="Albert R."/>
            <person name="Binder M."/>
            <person name="Bloem J."/>
            <person name="Labutti K."/>
            <person name="Salamov A."/>
            <person name="Andreopoulos B."/>
            <person name="Baker S."/>
            <person name="Barry K."/>
            <person name="Bills G."/>
            <person name="Bluhm B."/>
            <person name="Cannon C."/>
            <person name="Castanera R."/>
            <person name="Culley D."/>
            <person name="Daum C."/>
            <person name="Ezra D."/>
            <person name="Gonzalez J."/>
            <person name="Henrissat B."/>
            <person name="Kuo A."/>
            <person name="Liang C."/>
            <person name="Lipzen A."/>
            <person name="Lutzoni F."/>
            <person name="Magnuson J."/>
            <person name="Mondo S."/>
            <person name="Nolan M."/>
            <person name="Ohm R."/>
            <person name="Pangilinan J."/>
            <person name="Park H.-J."/>
            <person name="Ramirez L."/>
            <person name="Alfaro M."/>
            <person name="Sun H."/>
            <person name="Tritt A."/>
            <person name="Yoshinaga Y."/>
            <person name="Zwiers L.-H."/>
            <person name="Turgeon B."/>
            <person name="Goodwin S."/>
            <person name="Spatafora J."/>
            <person name="Crous P."/>
            <person name="Grigoriev I."/>
        </authorList>
    </citation>
    <scope>NUCLEOTIDE SEQUENCE</scope>
    <source>
        <strain evidence="1">CBS 480.64</strain>
    </source>
</reference>
<protein>
    <submittedName>
        <fullName evidence="1">Uncharacterized protein</fullName>
    </submittedName>
</protein>
<evidence type="ECO:0000313" key="1">
    <source>
        <dbReference type="EMBL" id="KAF2857795.1"/>
    </source>
</evidence>
<accession>A0A6A7BSV6</accession>
<proteinExistence type="predicted"/>
<dbReference type="AlphaFoldDB" id="A0A6A7BSV6"/>
<organism evidence="1 2">
    <name type="scientific">Piedraia hortae CBS 480.64</name>
    <dbReference type="NCBI Taxonomy" id="1314780"/>
    <lineage>
        <taxon>Eukaryota</taxon>
        <taxon>Fungi</taxon>
        <taxon>Dikarya</taxon>
        <taxon>Ascomycota</taxon>
        <taxon>Pezizomycotina</taxon>
        <taxon>Dothideomycetes</taxon>
        <taxon>Dothideomycetidae</taxon>
        <taxon>Capnodiales</taxon>
        <taxon>Piedraiaceae</taxon>
        <taxon>Piedraia</taxon>
    </lineage>
</organism>